<dbReference type="HOGENOM" id="CLU_332631_0_0_1"/>
<dbReference type="RefSeq" id="XP_007924627.1">
    <property type="nucleotide sequence ID" value="XM_007926436.1"/>
</dbReference>
<evidence type="ECO:0000313" key="5">
    <source>
        <dbReference type="Proteomes" id="UP000016932"/>
    </source>
</evidence>
<dbReference type="PANTHER" id="PTHR47843">
    <property type="entry name" value="BTB DOMAIN-CONTAINING PROTEIN-RELATED"/>
    <property type="match status" value="1"/>
</dbReference>
<feature type="region of interest" description="Disordered" evidence="2">
    <location>
        <begin position="80"/>
        <end position="104"/>
    </location>
</feature>
<sequence length="860" mass="96469">MASREESGTTPESLESYANGILRLICAYSKYFDSLFRKQFAESKSLHSQLSDVEPWVFRCFLGWLYTGAIYYDFDAAAPPPPRRHNEPTTNETEDDEDGDEDLGGNPVTWPFRDLFELYVFGDYDAIEFRMSVMDLIQAKALQTAPTQDNFPSIRDIKCITSHVPSTSELLRFLADAWQTMAMSSSSPSNEVNDDDEVVFEMQEDMERFPKPFLVLCAKAAVRNALALACVSCGVESDVVRSTAEEGAPKCNTKGHSFEDRLDWDDKDRCVYHEHDPSSNQIPFSVIMATRAHGRLSVKNLYVPETVHIIVGPKKRTFVVPRGLICDRSDYFNKAFQQHFEEEPLDESVDPEGPTPRTKPDKCEDQDFDENDRQDPVTWSYSDLIELFIFADQYDTRLFRNVVIKHFQIKMLQSEPKEYSFFSMREAQVIFGCSPDSSTLYQFALDMLVFRDVPGPLTPKSVSNYAKLPAAALAAMTIKAIQLRQRKDCIDCHERRSCVKNNHPDVAHLLFSIAMDYEYHGALRDISNEHMPMPSTSRPDMEQWIYLDMDLTIPDAMTIDPKDLAISNENDIATQGSFADGAMPLDDQAIPPSGQLHDPSPEQPATSSSLETKATASVDQLQAQINQLREMVAQLAEEKQSRQPVQSRKQSLDSARADSIFGKGGLQSTSHTTPNASDTTEIHEPSRNVDVETHAEDSQIYSRRGSDSSVPSKRGLRKNIITLNRTGSLESLQSADTKVCGSNETLGAALPNQTIDKLEVKLARAEQQAEAWLEERNAFAKVLQRTGGSVAPRPGLFFEQKNKRLPSLAERAKGWLGAIDKMLSTNSTGRRSAEDAQTGKALEHISSALDRLDLRDGHIY</sequence>
<gene>
    <name evidence="4" type="ORF">MYCFIDRAFT_195182</name>
</gene>
<feature type="coiled-coil region" evidence="1">
    <location>
        <begin position="755"/>
        <end position="782"/>
    </location>
</feature>
<organism evidence="4 5">
    <name type="scientific">Pseudocercospora fijiensis (strain CIRAD86)</name>
    <name type="common">Black leaf streak disease fungus</name>
    <name type="synonym">Mycosphaerella fijiensis</name>
    <dbReference type="NCBI Taxonomy" id="383855"/>
    <lineage>
        <taxon>Eukaryota</taxon>
        <taxon>Fungi</taxon>
        <taxon>Dikarya</taxon>
        <taxon>Ascomycota</taxon>
        <taxon>Pezizomycotina</taxon>
        <taxon>Dothideomycetes</taxon>
        <taxon>Dothideomycetidae</taxon>
        <taxon>Mycosphaerellales</taxon>
        <taxon>Mycosphaerellaceae</taxon>
        <taxon>Pseudocercospora</taxon>
    </lineage>
</organism>
<dbReference type="PROSITE" id="PS50097">
    <property type="entry name" value="BTB"/>
    <property type="match status" value="1"/>
</dbReference>
<feature type="compositionally biased region" description="Basic and acidic residues" evidence="2">
    <location>
        <begin position="680"/>
        <end position="697"/>
    </location>
</feature>
<accession>M3B3P1</accession>
<dbReference type="Proteomes" id="UP000016932">
    <property type="component" value="Unassembled WGS sequence"/>
</dbReference>
<feature type="compositionally biased region" description="Basic and acidic residues" evidence="2">
    <location>
        <begin position="358"/>
        <end position="375"/>
    </location>
</feature>
<keyword evidence="5" id="KW-1185">Reference proteome</keyword>
<evidence type="ECO:0000256" key="2">
    <source>
        <dbReference type="SAM" id="MobiDB-lite"/>
    </source>
</evidence>
<feature type="compositionally biased region" description="Polar residues" evidence="2">
    <location>
        <begin position="603"/>
        <end position="615"/>
    </location>
</feature>
<dbReference type="GeneID" id="19335446"/>
<evidence type="ECO:0000256" key="1">
    <source>
        <dbReference type="SAM" id="Coils"/>
    </source>
</evidence>
<dbReference type="Pfam" id="PF00651">
    <property type="entry name" value="BTB"/>
    <property type="match status" value="1"/>
</dbReference>
<dbReference type="InterPro" id="IPR011333">
    <property type="entry name" value="SKP1/BTB/POZ_sf"/>
</dbReference>
<dbReference type="SUPFAM" id="SSF54695">
    <property type="entry name" value="POZ domain"/>
    <property type="match status" value="1"/>
</dbReference>
<reference evidence="4 5" key="1">
    <citation type="journal article" date="2012" name="PLoS Pathog.">
        <title>Diverse lifestyles and strategies of plant pathogenesis encoded in the genomes of eighteen Dothideomycetes fungi.</title>
        <authorList>
            <person name="Ohm R.A."/>
            <person name="Feau N."/>
            <person name="Henrissat B."/>
            <person name="Schoch C.L."/>
            <person name="Horwitz B.A."/>
            <person name="Barry K.W."/>
            <person name="Condon B.J."/>
            <person name="Copeland A.C."/>
            <person name="Dhillon B."/>
            <person name="Glaser F."/>
            <person name="Hesse C.N."/>
            <person name="Kosti I."/>
            <person name="LaButti K."/>
            <person name="Lindquist E.A."/>
            <person name="Lucas S."/>
            <person name="Salamov A.A."/>
            <person name="Bradshaw R.E."/>
            <person name="Ciuffetti L."/>
            <person name="Hamelin R.C."/>
            <person name="Kema G.H.J."/>
            <person name="Lawrence C."/>
            <person name="Scott J.A."/>
            <person name="Spatafora J.W."/>
            <person name="Turgeon B.G."/>
            <person name="de Wit P.J.G.M."/>
            <person name="Zhong S."/>
            <person name="Goodwin S.B."/>
            <person name="Grigoriev I.V."/>
        </authorList>
    </citation>
    <scope>NUCLEOTIDE SEQUENCE [LARGE SCALE GENOMIC DNA]</scope>
    <source>
        <strain evidence="4 5">CIRAD86</strain>
    </source>
</reference>
<dbReference type="AlphaFoldDB" id="M3B3P1"/>
<feature type="region of interest" description="Disordered" evidence="2">
    <location>
        <begin position="659"/>
        <end position="716"/>
    </location>
</feature>
<dbReference type="EMBL" id="KB446557">
    <property type="protein sequence ID" value="EME84003.1"/>
    <property type="molecule type" value="Genomic_DNA"/>
</dbReference>
<dbReference type="eggNOG" id="ENOG502TJBK">
    <property type="taxonomic scope" value="Eukaryota"/>
</dbReference>
<feature type="region of interest" description="Disordered" evidence="2">
    <location>
        <begin position="341"/>
        <end position="375"/>
    </location>
</feature>
<evidence type="ECO:0000313" key="4">
    <source>
        <dbReference type="EMBL" id="EME84003.1"/>
    </source>
</evidence>
<dbReference type="InterPro" id="IPR000210">
    <property type="entry name" value="BTB/POZ_dom"/>
</dbReference>
<feature type="domain" description="BTB" evidence="3">
    <location>
        <begin position="24"/>
        <end position="74"/>
    </location>
</feature>
<dbReference type="OrthoDB" id="3641599at2759"/>
<dbReference type="CDD" id="cd18186">
    <property type="entry name" value="BTB_POZ_ZBTB_KLHL-like"/>
    <property type="match status" value="1"/>
</dbReference>
<dbReference type="KEGG" id="pfj:MYCFIDRAFT_195182"/>
<dbReference type="Gene3D" id="3.30.710.10">
    <property type="entry name" value="Potassium Channel Kv1.1, Chain A"/>
    <property type="match status" value="1"/>
</dbReference>
<feature type="compositionally biased region" description="Acidic residues" evidence="2">
    <location>
        <begin position="92"/>
        <end position="103"/>
    </location>
</feature>
<dbReference type="PANTHER" id="PTHR47843:SF2">
    <property type="entry name" value="BTB DOMAIN-CONTAINING PROTEIN"/>
    <property type="match status" value="1"/>
</dbReference>
<keyword evidence="1" id="KW-0175">Coiled coil</keyword>
<feature type="compositionally biased region" description="Polar residues" evidence="2">
    <location>
        <begin position="666"/>
        <end position="679"/>
    </location>
</feature>
<protein>
    <recommendedName>
        <fullName evidence="3">BTB domain-containing protein</fullName>
    </recommendedName>
</protein>
<name>M3B3P1_PSEFD</name>
<dbReference type="VEuPathDB" id="FungiDB:MYCFIDRAFT_195182"/>
<proteinExistence type="predicted"/>
<feature type="region of interest" description="Disordered" evidence="2">
    <location>
        <begin position="576"/>
        <end position="615"/>
    </location>
</feature>
<evidence type="ECO:0000259" key="3">
    <source>
        <dbReference type="PROSITE" id="PS50097"/>
    </source>
</evidence>